<sequence>MKRLLLLILITMVLFSGILQAAPAVSPVEYEKGVVIFVGPLDQSMQKQYQVLFARYH</sequence>
<organism evidence="2 3">
    <name type="scientific">Sporomusa silvacetica DSM 10669</name>
    <dbReference type="NCBI Taxonomy" id="1123289"/>
    <lineage>
        <taxon>Bacteria</taxon>
        <taxon>Bacillati</taxon>
        <taxon>Bacillota</taxon>
        <taxon>Negativicutes</taxon>
        <taxon>Selenomonadales</taxon>
        <taxon>Sporomusaceae</taxon>
        <taxon>Sporomusa</taxon>
    </lineage>
</organism>
<evidence type="ECO:0000256" key="1">
    <source>
        <dbReference type="SAM" id="SignalP"/>
    </source>
</evidence>
<dbReference type="EMBL" id="CP155573">
    <property type="protein sequence ID" value="XFO64268.1"/>
    <property type="molecule type" value="Genomic_DNA"/>
</dbReference>
<feature type="chain" id="PRO_5046096231" evidence="1">
    <location>
        <begin position="22"/>
        <end position="57"/>
    </location>
</feature>
<dbReference type="Proteomes" id="UP000216752">
    <property type="component" value="Chromosome"/>
</dbReference>
<evidence type="ECO:0000313" key="3">
    <source>
        <dbReference type="Proteomes" id="UP000216752"/>
    </source>
</evidence>
<reference evidence="2" key="1">
    <citation type="submission" date="2024-05" db="EMBL/GenBank/DDBJ databases">
        <title>Isolation and characterization of Sporomusa carbonis sp. nov., a carboxydotrophic hydrogenogen in the genus of Sporomusa isolated from a charcoal burning pile.</title>
        <authorList>
            <person name="Boeer T."/>
            <person name="Rosenbaum F."/>
            <person name="Eysell L."/>
            <person name="Mueller V."/>
            <person name="Daniel R."/>
            <person name="Poehlein A."/>
        </authorList>
    </citation>
    <scope>NUCLEOTIDE SEQUENCE [LARGE SCALE GENOMIC DNA]</scope>
    <source>
        <strain evidence="2">DSM 10669</strain>
    </source>
</reference>
<protein>
    <submittedName>
        <fullName evidence="2">Uncharacterized protein</fullName>
    </submittedName>
</protein>
<keyword evidence="1" id="KW-0732">Signal</keyword>
<dbReference type="RefSeq" id="WP_169717804.1">
    <property type="nucleotide sequence ID" value="NZ_CP155573.1"/>
</dbReference>
<evidence type="ECO:0000313" key="2">
    <source>
        <dbReference type="EMBL" id="XFO64268.1"/>
    </source>
</evidence>
<name>A0ABZ3IFS5_9FIRM</name>
<keyword evidence="3" id="KW-1185">Reference proteome</keyword>
<feature type="signal peptide" evidence="1">
    <location>
        <begin position="1"/>
        <end position="21"/>
    </location>
</feature>
<accession>A0ABZ3IFS5</accession>
<gene>
    <name evidence="2" type="ORF">SPSIL_003580</name>
</gene>
<proteinExistence type="predicted"/>